<accession>A0A328PT30</accession>
<proteinExistence type="predicted"/>
<evidence type="ECO:0008006" key="3">
    <source>
        <dbReference type="Google" id="ProtNLM"/>
    </source>
</evidence>
<organism evidence="1 2">
    <name type="scientific">Mycoplasma wenyonii</name>
    <dbReference type="NCBI Taxonomy" id="65123"/>
    <lineage>
        <taxon>Bacteria</taxon>
        <taxon>Bacillati</taxon>
        <taxon>Mycoplasmatota</taxon>
        <taxon>Mollicutes</taxon>
        <taxon>Mycoplasmataceae</taxon>
        <taxon>Mycoplasma</taxon>
    </lineage>
</organism>
<gene>
    <name evidence="1" type="ORF">DNK47_02670</name>
</gene>
<dbReference type="EMBL" id="QKVO01000013">
    <property type="protein sequence ID" value="RAO94890.1"/>
    <property type="molecule type" value="Genomic_DNA"/>
</dbReference>
<dbReference type="OrthoDB" id="402456at2"/>
<evidence type="ECO:0000313" key="2">
    <source>
        <dbReference type="Proteomes" id="UP000249762"/>
    </source>
</evidence>
<sequence>MINSSTDRVSLDVKRFKDFEIKFPPQFLIDKFNNFCEPIFELQKSNEQIIKRLLRMQKCWVESLD</sequence>
<dbReference type="SUPFAM" id="SSF116734">
    <property type="entry name" value="DNA methylase specificity domain"/>
    <property type="match status" value="1"/>
</dbReference>
<keyword evidence="2" id="KW-1185">Reference proteome</keyword>
<name>A0A328PT30_9MOLU</name>
<evidence type="ECO:0000313" key="1">
    <source>
        <dbReference type="EMBL" id="RAO94890.1"/>
    </source>
</evidence>
<reference evidence="2" key="1">
    <citation type="submission" date="2018-06" db="EMBL/GenBank/DDBJ databases">
        <authorList>
            <person name="Martinez Ocampo F."/>
            <person name="Quiroz Castaneda R.E."/>
            <person name="Rojas Lopez X."/>
        </authorList>
    </citation>
    <scope>NUCLEOTIDE SEQUENCE [LARGE SCALE GENOMIC DNA]</scope>
    <source>
        <strain evidence="2">INIFAP02</strain>
    </source>
</reference>
<protein>
    <recommendedName>
        <fullName evidence="3">Type I restriction modification DNA specificity domain-containing protein</fullName>
    </recommendedName>
</protein>
<dbReference type="Proteomes" id="UP000249762">
    <property type="component" value="Unassembled WGS sequence"/>
</dbReference>
<comment type="caution">
    <text evidence="1">The sequence shown here is derived from an EMBL/GenBank/DDBJ whole genome shotgun (WGS) entry which is preliminary data.</text>
</comment>
<dbReference type="AlphaFoldDB" id="A0A328PT30"/>